<feature type="region of interest" description="Disordered" evidence="1">
    <location>
        <begin position="1"/>
        <end position="20"/>
    </location>
</feature>
<dbReference type="SUPFAM" id="SSF56801">
    <property type="entry name" value="Acetyl-CoA synthetase-like"/>
    <property type="match status" value="1"/>
</dbReference>
<dbReference type="PANTHER" id="PTHR22754:SF32">
    <property type="entry name" value="DISCO-INTERACTING PROTEIN 2"/>
    <property type="match status" value="1"/>
</dbReference>
<sequence length="1165" mass="131478">MAEAAANGLPHTTNADDSGDQAPVFIREALEYWAAVSADHRAKTKDGKPLTAFALHSIGEERPRHTMTELTYEQLFAEARRIGWLLVNGVGLRKGDRAVIFIGHSLDFVLALVSCLWYGIVAIPVDVGNLDDASDPHFKAIQTIFDQIKPDALIFNEASHAMLEHPTCCTSSLPKCTFKQINLSAFLMVRDDRSNEAIVHMSDIPALFDGPAGEQMDVGERDDALILFNDINHRLTMITHDQLRVIMCAYASAIAVDDREEAKLVQGRLKFNIDSANEVTDMGAWRPYKMLRELHARRSMHLLTCQPDRLHRAYTERQTLSRYATGHSVRLFSWLPLHFGSGLMYFILTSLFFGFECHLTSPDTFWRSPTFFLDIVSRFRCSVMSMPVGGMTRVIKTMLLEKAGADRDREQVSPVGPLNFINQGGFLTDARADGNRPIQFLARLDVQRLLHNVEASGCALPSSLVPLYLSSDTGAPLTRWPIQTPPQQQGRTPLSINTGPQAVIIDVRALAENGRVKVLASCGLFCGEVEELNGGENVVARRFVSQGPPMEGVDIRIVNPFTKEECQPYVAGEIYVRARTTPTYFDHGKRVFFTMQKIRIRDKDGESMTESLFYFRTCDVGFLHQGELYVLGPTSRLVFLDYQIAHSHLIKHAISTTPGHLASIARLVLDVEAFTIFPDSRRSCSWRHAVAWITIDDSQLRELPDKLSKLELICEHLRQCISSATAIRLGAILLTDSGLSHLDVLLDQRREPDDSDTCVPWWLALIHLATTHERQCPTTAWLQIFDDVMPQHVKSKNVPSEVWHAAMVSLLEIWQEEVREQRGLTVQRDHFEPHFHMPHLLDAVNKWSDEIKHQCRRLFDGTAPGDFEYIFTTQWQWRRPAAVQVLQFYFCWIVAVSRCLSQEAQRVGLIGMTPDATRSLIHAMAEKADNSHPFYHRELTKAQWDSVLAGLTRIFGPSKLCIKIERDKFDKDRDKDKKTKDKGERDKLDKAASNLVLRLPCPTPLHRLLLHADTTKASGVYECAFKPLNTKTFQLVVMLRNVMVTLLNAKVELINMVLACCHGKDDTADPRVAPVQLPFFPCEPEALDLLFQADKPDIERFSKKVGDVNQPMTDDQVLARTIAVLGHGASADFLGVEADMDSVRMATAWVRELRRHMRDSHQDGI</sequence>
<protein>
    <recommendedName>
        <fullName evidence="2">AMP-dependent synthetase/ligase domain-containing protein</fullName>
    </recommendedName>
</protein>
<evidence type="ECO:0000313" key="3">
    <source>
        <dbReference type="EMBL" id="CEM23349.1"/>
    </source>
</evidence>
<organism evidence="3 4">
    <name type="scientific">Vitrella brassicaformis (strain CCMP3155)</name>
    <dbReference type="NCBI Taxonomy" id="1169540"/>
    <lineage>
        <taxon>Eukaryota</taxon>
        <taxon>Sar</taxon>
        <taxon>Alveolata</taxon>
        <taxon>Colpodellida</taxon>
        <taxon>Vitrellaceae</taxon>
        <taxon>Vitrella</taxon>
    </lineage>
</organism>
<dbReference type="InterPro" id="IPR042099">
    <property type="entry name" value="ANL_N_sf"/>
</dbReference>
<dbReference type="InParanoid" id="A0A0G4G4V5"/>
<name>A0A0G4G4V5_VITBC</name>
<dbReference type="Proteomes" id="UP000041254">
    <property type="component" value="Unassembled WGS sequence"/>
</dbReference>
<feature type="domain" description="AMP-dependent synthetase/ligase" evidence="2">
    <location>
        <begin position="67"/>
        <end position="155"/>
    </location>
</feature>
<dbReference type="VEuPathDB" id="CryptoDB:Vbra_2644"/>
<dbReference type="Gene3D" id="3.40.50.12780">
    <property type="entry name" value="N-terminal domain of ligase-like"/>
    <property type="match status" value="3"/>
</dbReference>
<keyword evidence="4" id="KW-1185">Reference proteome</keyword>
<evidence type="ECO:0000313" key="4">
    <source>
        <dbReference type="Proteomes" id="UP000041254"/>
    </source>
</evidence>
<dbReference type="PhylomeDB" id="A0A0G4G4V5"/>
<dbReference type="InterPro" id="IPR000873">
    <property type="entry name" value="AMP-dep_synth/lig_dom"/>
</dbReference>
<reference evidence="3 4" key="1">
    <citation type="submission" date="2014-11" db="EMBL/GenBank/DDBJ databases">
        <authorList>
            <person name="Zhu J."/>
            <person name="Qi W."/>
            <person name="Song R."/>
        </authorList>
    </citation>
    <scope>NUCLEOTIDE SEQUENCE [LARGE SCALE GENOMIC DNA]</scope>
</reference>
<dbReference type="EMBL" id="CDMY01000565">
    <property type="protein sequence ID" value="CEM23349.1"/>
    <property type="molecule type" value="Genomic_DNA"/>
</dbReference>
<dbReference type="PANTHER" id="PTHR22754">
    <property type="entry name" value="DISCO-INTERACTING PROTEIN 2 DIP2 -RELATED"/>
    <property type="match status" value="1"/>
</dbReference>
<proteinExistence type="predicted"/>
<accession>A0A0G4G4V5</accession>
<gene>
    <name evidence="3" type="ORF">Vbra_2644</name>
</gene>
<dbReference type="Pfam" id="PF00501">
    <property type="entry name" value="AMP-binding"/>
    <property type="match status" value="1"/>
</dbReference>
<evidence type="ECO:0000259" key="2">
    <source>
        <dbReference type="Pfam" id="PF00501"/>
    </source>
</evidence>
<evidence type="ECO:0000256" key="1">
    <source>
        <dbReference type="SAM" id="MobiDB-lite"/>
    </source>
</evidence>
<dbReference type="AlphaFoldDB" id="A0A0G4G4V5"/>